<organism evidence="3 4">
    <name type="scientific">Oryza sativa subsp. japonica</name>
    <name type="common">Rice</name>
    <dbReference type="NCBI Taxonomy" id="39947"/>
    <lineage>
        <taxon>Eukaryota</taxon>
        <taxon>Viridiplantae</taxon>
        <taxon>Streptophyta</taxon>
        <taxon>Embryophyta</taxon>
        <taxon>Tracheophyta</taxon>
        <taxon>Spermatophyta</taxon>
        <taxon>Magnoliopsida</taxon>
        <taxon>Liliopsida</taxon>
        <taxon>Poales</taxon>
        <taxon>Poaceae</taxon>
        <taxon>BOP clade</taxon>
        <taxon>Oryzoideae</taxon>
        <taxon>Oryzeae</taxon>
        <taxon>Oryzinae</taxon>
        <taxon>Oryza</taxon>
        <taxon>Oryza sativa</taxon>
    </lineage>
</organism>
<feature type="compositionally biased region" description="Basic residues" evidence="1">
    <location>
        <begin position="35"/>
        <end position="45"/>
    </location>
</feature>
<dbReference type="EMBL" id="AP003952">
    <property type="protein sequence ID" value="BAD61758.1"/>
    <property type="molecule type" value="Genomic_DNA"/>
</dbReference>
<evidence type="ECO:0000256" key="1">
    <source>
        <dbReference type="SAM" id="MobiDB-lite"/>
    </source>
</evidence>
<feature type="compositionally biased region" description="Polar residues" evidence="1">
    <location>
        <begin position="8"/>
        <end position="21"/>
    </location>
</feature>
<accession>Q5Z886</accession>
<reference evidence="4" key="4">
    <citation type="journal article" date="2008" name="Nucleic Acids Res.">
        <title>The rice annotation project database (RAP-DB): 2008 update.</title>
        <authorList>
            <consortium name="The rice annotation project (RAP)"/>
        </authorList>
    </citation>
    <scope>GENOME REANNOTATION</scope>
    <source>
        <strain evidence="4">cv. Nipponbare</strain>
    </source>
</reference>
<name>Q5Z886_ORYSJ</name>
<sequence>MPPPLSSVPANSGQPSPSTGAAPNHTPPPSSASKRPPHPRPHLRFTQRAPEVHPHWQPMAPPPSSSSSRPSPSNQVSLELAATSTGFAAASSSPASPSFLLETAGNSSSPVNSEYVIVFFLQWPLPPQWSTASLRRHGYRLHLIILNYA</sequence>
<gene>
    <name evidence="3" type="ORF">OJ1294_G12.29</name>
    <name evidence="2" type="ORF">P0428A03.15</name>
</gene>
<reference evidence="4" key="3">
    <citation type="journal article" date="2005" name="Nature">
        <title>The map-based sequence of the rice genome.</title>
        <authorList>
            <consortium name="International rice genome sequencing project (IRGSP)"/>
            <person name="Matsumoto T."/>
            <person name="Wu J."/>
            <person name="Kanamori H."/>
            <person name="Katayose Y."/>
            <person name="Fujisawa M."/>
            <person name="Namiki N."/>
            <person name="Mizuno H."/>
            <person name="Yamamoto K."/>
            <person name="Antonio B.A."/>
            <person name="Baba T."/>
            <person name="Sakata K."/>
            <person name="Nagamura Y."/>
            <person name="Aoki H."/>
            <person name="Arikawa K."/>
            <person name="Arita K."/>
            <person name="Bito T."/>
            <person name="Chiden Y."/>
            <person name="Fujitsuka N."/>
            <person name="Fukunaka R."/>
            <person name="Hamada M."/>
            <person name="Harada C."/>
            <person name="Hayashi A."/>
            <person name="Hijishita S."/>
            <person name="Honda M."/>
            <person name="Hosokawa S."/>
            <person name="Ichikawa Y."/>
            <person name="Idonuma A."/>
            <person name="Iijima M."/>
            <person name="Ikeda M."/>
            <person name="Ikeno M."/>
            <person name="Ito K."/>
            <person name="Ito S."/>
            <person name="Ito T."/>
            <person name="Ito Y."/>
            <person name="Ito Y."/>
            <person name="Iwabuchi A."/>
            <person name="Kamiya K."/>
            <person name="Karasawa W."/>
            <person name="Kurita K."/>
            <person name="Katagiri S."/>
            <person name="Kikuta A."/>
            <person name="Kobayashi H."/>
            <person name="Kobayashi N."/>
            <person name="Machita K."/>
            <person name="Maehara T."/>
            <person name="Masukawa M."/>
            <person name="Mizubayashi T."/>
            <person name="Mukai Y."/>
            <person name="Nagasaki H."/>
            <person name="Nagata Y."/>
            <person name="Naito S."/>
            <person name="Nakashima M."/>
            <person name="Nakama Y."/>
            <person name="Nakamichi Y."/>
            <person name="Nakamura M."/>
            <person name="Meguro A."/>
            <person name="Negishi M."/>
            <person name="Ohta I."/>
            <person name="Ohta T."/>
            <person name="Okamoto M."/>
            <person name="Ono N."/>
            <person name="Saji S."/>
            <person name="Sakaguchi M."/>
            <person name="Sakai K."/>
            <person name="Shibata M."/>
            <person name="Shimokawa T."/>
            <person name="Song J."/>
            <person name="Takazaki Y."/>
            <person name="Terasawa K."/>
            <person name="Tsugane M."/>
            <person name="Tsuji K."/>
            <person name="Ueda S."/>
            <person name="Waki K."/>
            <person name="Yamagata H."/>
            <person name="Yamamoto M."/>
            <person name="Yamamoto S."/>
            <person name="Yamane H."/>
            <person name="Yoshiki S."/>
            <person name="Yoshihara R."/>
            <person name="Yukawa K."/>
            <person name="Zhong H."/>
            <person name="Yano M."/>
            <person name="Yuan Q."/>
            <person name="Ouyang S."/>
            <person name="Liu J."/>
            <person name="Jones K.M."/>
            <person name="Gansberger K."/>
            <person name="Moffat K."/>
            <person name="Hill J."/>
            <person name="Bera J."/>
            <person name="Fadrosh D."/>
            <person name="Jin S."/>
            <person name="Johri S."/>
            <person name="Kim M."/>
            <person name="Overton L."/>
            <person name="Reardon M."/>
            <person name="Tsitrin T."/>
            <person name="Vuong H."/>
            <person name="Weaver B."/>
            <person name="Ciecko A."/>
            <person name="Tallon L."/>
            <person name="Jackson J."/>
            <person name="Pai G."/>
            <person name="Aken S.V."/>
            <person name="Utterback T."/>
            <person name="Reidmuller S."/>
            <person name="Feldblyum T."/>
            <person name="Hsiao J."/>
            <person name="Zismann V."/>
            <person name="Iobst S."/>
            <person name="de Vazeille A.R."/>
            <person name="Buell C.R."/>
            <person name="Ying K."/>
            <person name="Li Y."/>
            <person name="Lu T."/>
            <person name="Huang Y."/>
            <person name="Zhao Q."/>
            <person name="Feng Q."/>
            <person name="Zhang L."/>
            <person name="Zhu J."/>
            <person name="Weng Q."/>
            <person name="Mu J."/>
            <person name="Lu Y."/>
            <person name="Fan D."/>
            <person name="Liu Y."/>
            <person name="Guan J."/>
            <person name="Zhang Y."/>
            <person name="Yu S."/>
            <person name="Liu X."/>
            <person name="Zhang Y."/>
            <person name="Hong G."/>
            <person name="Han B."/>
            <person name="Choisne N."/>
            <person name="Demange N."/>
            <person name="Orjeda G."/>
            <person name="Samain S."/>
            <person name="Cattolico L."/>
            <person name="Pelletier E."/>
            <person name="Couloux A."/>
            <person name="Segurens B."/>
            <person name="Wincker P."/>
            <person name="D'Hont A."/>
            <person name="Scarpelli C."/>
            <person name="Weissenbach J."/>
            <person name="Salanoubat M."/>
            <person name="Quetier F."/>
            <person name="Yu Y."/>
            <person name="Kim H.R."/>
            <person name="Rambo T."/>
            <person name="Currie J."/>
            <person name="Collura K."/>
            <person name="Luo M."/>
            <person name="Yang T."/>
            <person name="Ammiraju J.S.S."/>
            <person name="Engler F."/>
            <person name="Soderlund C."/>
            <person name="Wing R.A."/>
            <person name="Palmer L.E."/>
            <person name="de la Bastide M."/>
            <person name="Spiegel L."/>
            <person name="Nascimento L."/>
            <person name="Zutavern T."/>
            <person name="O'Shaughnessy A."/>
            <person name="Dike S."/>
            <person name="Dedhia N."/>
            <person name="Preston R."/>
            <person name="Balija V."/>
            <person name="McCombie W.R."/>
            <person name="Chow T."/>
            <person name="Chen H."/>
            <person name="Chung M."/>
            <person name="Chen C."/>
            <person name="Shaw J."/>
            <person name="Wu H."/>
            <person name="Hsiao K."/>
            <person name="Chao Y."/>
            <person name="Chu M."/>
            <person name="Cheng C."/>
            <person name="Hour A."/>
            <person name="Lee P."/>
            <person name="Lin S."/>
            <person name="Lin Y."/>
            <person name="Liou J."/>
            <person name="Liu S."/>
            <person name="Hsing Y."/>
            <person name="Raghuvanshi S."/>
            <person name="Mohanty A."/>
            <person name="Bharti A.K."/>
            <person name="Gaur A."/>
            <person name="Gupta V."/>
            <person name="Kumar D."/>
            <person name="Ravi V."/>
            <person name="Vij S."/>
            <person name="Kapur A."/>
            <person name="Khurana P."/>
            <person name="Khurana P."/>
            <person name="Khurana J.P."/>
            <person name="Tyagi A.K."/>
            <person name="Gaikwad K."/>
            <person name="Singh A."/>
            <person name="Dalal V."/>
            <person name="Srivastava S."/>
            <person name="Dixit A."/>
            <person name="Pal A.K."/>
            <person name="Ghazi I.A."/>
            <person name="Yadav M."/>
            <person name="Pandit A."/>
            <person name="Bhargava A."/>
            <person name="Sureshbabu K."/>
            <person name="Batra K."/>
            <person name="Sharma T.R."/>
            <person name="Mohapatra T."/>
            <person name="Singh N.K."/>
            <person name="Messing J."/>
            <person name="Nelson A.B."/>
            <person name="Fuks G."/>
            <person name="Kavchok S."/>
            <person name="Keizer G."/>
            <person name="Linton E."/>
            <person name="Llaca V."/>
            <person name="Song R."/>
            <person name="Tanyolac B."/>
            <person name="Young S."/>
            <person name="Ho-Il K."/>
            <person name="Hahn J.H."/>
            <person name="Sangsakoo G."/>
            <person name="Vanavichit A."/>
            <person name="de Mattos Luiz.A.T."/>
            <person name="Zimmer P.D."/>
            <person name="Malone G."/>
            <person name="Dellagostin O."/>
            <person name="de Oliveira A.C."/>
            <person name="Bevan M."/>
            <person name="Bancroft I."/>
            <person name="Minx P."/>
            <person name="Cordum H."/>
            <person name="Wilson R."/>
            <person name="Cheng Z."/>
            <person name="Jin W."/>
            <person name="Jiang J."/>
            <person name="Leong S.A."/>
            <person name="Iwama H."/>
            <person name="Gojobori T."/>
            <person name="Itoh T."/>
            <person name="Niimura Y."/>
            <person name="Fujii Y."/>
            <person name="Habara T."/>
            <person name="Sakai H."/>
            <person name="Sato Y."/>
            <person name="Wilson G."/>
            <person name="Kumar K."/>
            <person name="McCouch S."/>
            <person name="Juretic N."/>
            <person name="Hoen D."/>
            <person name="Wright S."/>
            <person name="Bruskiewich R."/>
            <person name="Bureau T."/>
            <person name="Miyao A."/>
            <person name="Hirochika H."/>
            <person name="Nishikawa T."/>
            <person name="Kadowaki K."/>
            <person name="Sugiura M."/>
            <person name="Burr B."/>
            <person name="Sasaki T."/>
        </authorList>
    </citation>
    <scope>NUCLEOTIDE SEQUENCE [LARGE SCALE GENOMIC DNA]</scope>
    <source>
        <strain evidence="4">cv. Nipponbare</strain>
    </source>
</reference>
<reference evidence="3" key="2">
    <citation type="submission" date="2001-07" db="EMBL/GenBank/DDBJ databases">
        <title>Oryza sativa nipponbare(GA3) genomic DNA, chromosome 6, BAC clone:OJ1294_G12.</title>
        <authorList>
            <person name="Sasaki T."/>
            <person name="Matsumoto T."/>
            <person name="Yamamoto K."/>
        </authorList>
    </citation>
    <scope>NUCLEOTIDE SEQUENCE</scope>
</reference>
<protein>
    <submittedName>
        <fullName evidence="3">Uncharacterized protein</fullName>
    </submittedName>
</protein>
<dbReference type="EMBL" id="AP003506">
    <property type="protein sequence ID" value="BAD61542.1"/>
    <property type="molecule type" value="Genomic_DNA"/>
</dbReference>
<dbReference type="AlphaFoldDB" id="Q5Z886"/>
<feature type="region of interest" description="Disordered" evidence="1">
    <location>
        <begin position="1"/>
        <end position="79"/>
    </location>
</feature>
<reference evidence="2" key="1">
    <citation type="submission" date="2001-04" db="EMBL/GenBank/DDBJ databases">
        <title>Oryza sativa nipponbare(GA3) genomic DNA, chromosome 6, PAC clone:P0428A03.</title>
        <authorList>
            <person name="Sasaki T."/>
            <person name="Matsumoto T."/>
            <person name="Yamamoto K."/>
        </authorList>
    </citation>
    <scope>NUCLEOTIDE SEQUENCE</scope>
</reference>
<evidence type="ECO:0000313" key="3">
    <source>
        <dbReference type="EMBL" id="BAD61758.1"/>
    </source>
</evidence>
<proteinExistence type="predicted"/>
<dbReference type="Proteomes" id="UP000000763">
    <property type="component" value="Chromosome 6"/>
</dbReference>
<evidence type="ECO:0000313" key="4">
    <source>
        <dbReference type="Proteomes" id="UP000000763"/>
    </source>
</evidence>
<evidence type="ECO:0000313" key="2">
    <source>
        <dbReference type="EMBL" id="BAD61542.1"/>
    </source>
</evidence>